<organism evidence="7 8">
    <name type="scientific">Platanthera guangdongensis</name>
    <dbReference type="NCBI Taxonomy" id="2320717"/>
    <lineage>
        <taxon>Eukaryota</taxon>
        <taxon>Viridiplantae</taxon>
        <taxon>Streptophyta</taxon>
        <taxon>Embryophyta</taxon>
        <taxon>Tracheophyta</taxon>
        <taxon>Spermatophyta</taxon>
        <taxon>Magnoliopsida</taxon>
        <taxon>Liliopsida</taxon>
        <taxon>Asparagales</taxon>
        <taxon>Orchidaceae</taxon>
        <taxon>Orchidoideae</taxon>
        <taxon>Orchideae</taxon>
        <taxon>Orchidinae</taxon>
        <taxon>Platanthera</taxon>
    </lineage>
</organism>
<keyword evidence="2 4" id="KW-1184">Jasmonic acid signaling pathway</keyword>
<keyword evidence="3" id="KW-0832">Ubl conjugation</keyword>
<dbReference type="Pfam" id="PF09425">
    <property type="entry name" value="Jas_motif"/>
    <property type="match status" value="1"/>
</dbReference>
<accession>A0ABR2MIB1</accession>
<dbReference type="Pfam" id="PF06200">
    <property type="entry name" value="tify"/>
    <property type="match status" value="1"/>
</dbReference>
<evidence type="ECO:0000256" key="2">
    <source>
        <dbReference type="ARBA" id="ARBA00022819"/>
    </source>
</evidence>
<feature type="domain" description="Tify" evidence="6">
    <location>
        <begin position="157"/>
        <end position="192"/>
    </location>
</feature>
<reference evidence="7 8" key="1">
    <citation type="journal article" date="2022" name="Nat. Plants">
        <title>Genomes of leafy and leafless Platanthera orchids illuminate the evolution of mycoheterotrophy.</title>
        <authorList>
            <person name="Li M.H."/>
            <person name="Liu K.W."/>
            <person name="Li Z."/>
            <person name="Lu H.C."/>
            <person name="Ye Q.L."/>
            <person name="Zhang D."/>
            <person name="Wang J.Y."/>
            <person name="Li Y.F."/>
            <person name="Zhong Z.M."/>
            <person name="Liu X."/>
            <person name="Yu X."/>
            <person name="Liu D.K."/>
            <person name="Tu X.D."/>
            <person name="Liu B."/>
            <person name="Hao Y."/>
            <person name="Liao X.Y."/>
            <person name="Jiang Y.T."/>
            <person name="Sun W.H."/>
            <person name="Chen J."/>
            <person name="Chen Y.Q."/>
            <person name="Ai Y."/>
            <person name="Zhai J.W."/>
            <person name="Wu S.S."/>
            <person name="Zhou Z."/>
            <person name="Hsiao Y.Y."/>
            <person name="Wu W.L."/>
            <person name="Chen Y.Y."/>
            <person name="Lin Y.F."/>
            <person name="Hsu J.L."/>
            <person name="Li C.Y."/>
            <person name="Wang Z.W."/>
            <person name="Zhao X."/>
            <person name="Zhong W.Y."/>
            <person name="Ma X.K."/>
            <person name="Ma L."/>
            <person name="Huang J."/>
            <person name="Chen G.Z."/>
            <person name="Huang M.Z."/>
            <person name="Huang L."/>
            <person name="Peng D.H."/>
            <person name="Luo Y.B."/>
            <person name="Zou S.Q."/>
            <person name="Chen S.P."/>
            <person name="Lan S."/>
            <person name="Tsai W.C."/>
            <person name="Van de Peer Y."/>
            <person name="Liu Z.J."/>
        </authorList>
    </citation>
    <scope>NUCLEOTIDE SEQUENCE [LARGE SCALE GENOMIC DNA]</scope>
    <source>
        <strain evidence="7">Lor288</strain>
    </source>
</reference>
<feature type="compositionally biased region" description="Low complexity" evidence="5">
    <location>
        <begin position="90"/>
        <end position="108"/>
    </location>
</feature>
<dbReference type="PANTHER" id="PTHR33077">
    <property type="entry name" value="PROTEIN TIFY 4A-RELATED-RELATED"/>
    <property type="match status" value="1"/>
</dbReference>
<comment type="caution">
    <text evidence="7">The sequence shown here is derived from an EMBL/GenBank/DDBJ whole genome shotgun (WGS) entry which is preliminary data.</text>
</comment>
<evidence type="ECO:0000313" key="7">
    <source>
        <dbReference type="EMBL" id="KAK8962708.1"/>
    </source>
</evidence>
<feature type="compositionally biased region" description="Basic and acidic residues" evidence="5">
    <location>
        <begin position="110"/>
        <end position="122"/>
    </location>
</feature>
<dbReference type="PANTHER" id="PTHR33077:SF60">
    <property type="entry name" value="TIFY DOMAIN-CONTAINING PROTEIN"/>
    <property type="match status" value="1"/>
</dbReference>
<comment type="function">
    <text evidence="4">Repressor of jasmonate responses.</text>
</comment>
<dbReference type="InterPro" id="IPR040390">
    <property type="entry name" value="TIFY/JAZ"/>
</dbReference>
<keyword evidence="8" id="KW-1185">Reference proteome</keyword>
<proteinExistence type="inferred from homology"/>
<evidence type="ECO:0000313" key="8">
    <source>
        <dbReference type="Proteomes" id="UP001412067"/>
    </source>
</evidence>
<dbReference type="EMBL" id="JBBWWR010000008">
    <property type="protein sequence ID" value="KAK8962708.1"/>
    <property type="molecule type" value="Genomic_DNA"/>
</dbReference>
<evidence type="ECO:0000256" key="3">
    <source>
        <dbReference type="ARBA" id="ARBA00022843"/>
    </source>
</evidence>
<dbReference type="Proteomes" id="UP001412067">
    <property type="component" value="Unassembled WGS sequence"/>
</dbReference>
<keyword evidence="4" id="KW-0539">Nucleus</keyword>
<protein>
    <recommendedName>
        <fullName evidence="4">Protein TIFY</fullName>
    </recommendedName>
    <alternativeName>
        <fullName evidence="4">Jasmonate ZIM domain-containing protein</fullName>
    </alternativeName>
</protein>
<feature type="region of interest" description="Disordered" evidence="5">
    <location>
        <begin position="194"/>
        <end position="213"/>
    </location>
</feature>
<evidence type="ECO:0000256" key="5">
    <source>
        <dbReference type="SAM" id="MobiDB-lite"/>
    </source>
</evidence>
<sequence>MIPTEASTANSLLEKPLSQLTEDDIGQITREECRRFLKERGMRRPSWNKSQAIQQVISLKALLEESSDPDDLTAAIKLRRKHSIPPSPRSLASPHPSPSGSGTSRSAATEPKDPSPYRRKDSISPVFTVVDAPRPTSSASSSFSLIEIDRVLGRIVAGVPAGQLTIFYGGKINVYEGVPSDKAGNLHRSFKDGLEEGRASRDPVPEGPTSRKASLKRYLEKRKDRHKGRRMIDGSSMELIYLSQKLSANPQDEHSCRSNSCSALQLKTPCPRMSSCTSFEPKKLGFYVDLNEDGNYKIFLYLIFLVDGSYF</sequence>
<gene>
    <name evidence="7" type="primary">TIFY4B</name>
    <name evidence="7" type="ORF">KSP40_PGU021156</name>
</gene>
<feature type="compositionally biased region" description="Basic and acidic residues" evidence="5">
    <location>
        <begin position="194"/>
        <end position="204"/>
    </location>
</feature>
<dbReference type="PROSITE" id="PS51320">
    <property type="entry name" value="TIFY"/>
    <property type="match status" value="1"/>
</dbReference>
<comment type="similarity">
    <text evidence="1 4">Belongs to the TIFY/JAZ family.</text>
</comment>
<evidence type="ECO:0000259" key="6">
    <source>
        <dbReference type="PROSITE" id="PS51320"/>
    </source>
</evidence>
<dbReference type="InterPro" id="IPR018467">
    <property type="entry name" value="CCT_CS"/>
</dbReference>
<name>A0ABR2MIB1_9ASPA</name>
<feature type="region of interest" description="Disordered" evidence="5">
    <location>
        <begin position="81"/>
        <end position="122"/>
    </location>
</feature>
<dbReference type="InterPro" id="IPR010399">
    <property type="entry name" value="Tify_dom"/>
</dbReference>
<evidence type="ECO:0000256" key="4">
    <source>
        <dbReference type="RuleBase" id="RU369065"/>
    </source>
</evidence>
<comment type="domain">
    <text evidence="4">The jas domain is required for interaction with COI1.</text>
</comment>
<comment type="subcellular location">
    <subcellularLocation>
        <location evidence="4">Nucleus</location>
    </subcellularLocation>
</comment>
<evidence type="ECO:0000256" key="1">
    <source>
        <dbReference type="ARBA" id="ARBA00008614"/>
    </source>
</evidence>